<organism evidence="1 2">
    <name type="scientific">Marinospirillum insulare</name>
    <dbReference type="NCBI Taxonomy" id="217169"/>
    <lineage>
        <taxon>Bacteria</taxon>
        <taxon>Pseudomonadati</taxon>
        <taxon>Pseudomonadota</taxon>
        <taxon>Gammaproteobacteria</taxon>
        <taxon>Oceanospirillales</taxon>
        <taxon>Oceanospirillaceae</taxon>
        <taxon>Marinospirillum</taxon>
    </lineage>
</organism>
<sequence>MEQSIVTALQKSAEGIVGRTLAAEGLNKSRKVLVGEVFLNGTC</sequence>
<evidence type="ECO:0000313" key="2">
    <source>
        <dbReference type="Proteomes" id="UP001156682"/>
    </source>
</evidence>
<name>A0ABQ6A4L6_9GAMM</name>
<accession>A0ABQ6A4L6</accession>
<proteinExistence type="predicted"/>
<comment type="caution">
    <text evidence="1">The sequence shown here is derived from an EMBL/GenBank/DDBJ whole genome shotgun (WGS) entry which is preliminary data.</text>
</comment>
<dbReference type="EMBL" id="BSOR01000065">
    <property type="protein sequence ID" value="GLR65030.1"/>
    <property type="molecule type" value="Genomic_DNA"/>
</dbReference>
<reference evidence="2" key="1">
    <citation type="journal article" date="2019" name="Int. J. Syst. Evol. Microbiol.">
        <title>The Global Catalogue of Microorganisms (GCM) 10K type strain sequencing project: providing services to taxonomists for standard genome sequencing and annotation.</title>
        <authorList>
            <consortium name="The Broad Institute Genomics Platform"/>
            <consortium name="The Broad Institute Genome Sequencing Center for Infectious Disease"/>
            <person name="Wu L."/>
            <person name="Ma J."/>
        </authorList>
    </citation>
    <scope>NUCLEOTIDE SEQUENCE [LARGE SCALE GENOMIC DNA]</scope>
    <source>
        <strain evidence="2">NBRC 100033</strain>
    </source>
</reference>
<keyword evidence="2" id="KW-1185">Reference proteome</keyword>
<protein>
    <submittedName>
        <fullName evidence="1">Uncharacterized protein</fullName>
    </submittedName>
</protein>
<dbReference type="Proteomes" id="UP001156682">
    <property type="component" value="Unassembled WGS sequence"/>
</dbReference>
<gene>
    <name evidence="1" type="ORF">GCM10007878_24690</name>
</gene>
<evidence type="ECO:0000313" key="1">
    <source>
        <dbReference type="EMBL" id="GLR65030.1"/>
    </source>
</evidence>